<dbReference type="AlphaFoldDB" id="Q2IET5"/>
<keyword evidence="2" id="KW-0732">Signal</keyword>
<evidence type="ECO:0000256" key="1">
    <source>
        <dbReference type="SAM" id="MobiDB-lite"/>
    </source>
</evidence>
<proteinExistence type="predicted"/>
<reference evidence="3" key="1">
    <citation type="submission" date="2006-01" db="EMBL/GenBank/DDBJ databases">
        <title>Complete sequence of Anaeromyxobacter dehalogenans 2CP-C.</title>
        <authorList>
            <consortium name="US DOE Joint Genome Institute"/>
            <person name="Copeland A."/>
            <person name="Lucas S."/>
            <person name="Lapidus A."/>
            <person name="Barry K."/>
            <person name="Detter J.C."/>
            <person name="Glavina T."/>
            <person name="Hammon N."/>
            <person name="Israni S."/>
            <person name="Pitluck S."/>
            <person name="Brettin T."/>
            <person name="Bruce D."/>
            <person name="Han C."/>
            <person name="Tapia R."/>
            <person name="Gilna P."/>
            <person name="Kiss H."/>
            <person name="Schmutz J."/>
            <person name="Larimer F."/>
            <person name="Land M."/>
            <person name="Kyrpides N."/>
            <person name="Anderson I."/>
            <person name="Sanford R.A."/>
            <person name="Ritalahti K.M."/>
            <person name="Thomas H.S."/>
            <person name="Kirby J.R."/>
            <person name="Zhulin I.B."/>
            <person name="Loeffler F.E."/>
            <person name="Richardson P."/>
        </authorList>
    </citation>
    <scope>NUCLEOTIDE SEQUENCE</scope>
    <source>
        <strain evidence="3">2CP-C</strain>
    </source>
</reference>
<dbReference type="Proteomes" id="UP000001935">
    <property type="component" value="Chromosome"/>
</dbReference>
<feature type="signal peptide" evidence="2">
    <location>
        <begin position="1"/>
        <end position="27"/>
    </location>
</feature>
<dbReference type="InterPro" id="IPR030820">
    <property type="entry name" value="OMP_myx_plus_Proteobacteria"/>
</dbReference>
<dbReference type="HOGENOM" id="CLU_975358_0_0_7"/>
<organism evidence="3 4">
    <name type="scientific">Anaeromyxobacter dehalogenans (strain 2CP-C)</name>
    <dbReference type="NCBI Taxonomy" id="290397"/>
    <lineage>
        <taxon>Bacteria</taxon>
        <taxon>Pseudomonadati</taxon>
        <taxon>Myxococcota</taxon>
        <taxon>Myxococcia</taxon>
        <taxon>Myxococcales</taxon>
        <taxon>Cystobacterineae</taxon>
        <taxon>Anaeromyxobacteraceae</taxon>
        <taxon>Anaeromyxobacter</taxon>
    </lineage>
</organism>
<evidence type="ECO:0008006" key="5">
    <source>
        <dbReference type="Google" id="ProtNLM"/>
    </source>
</evidence>
<feature type="compositionally biased region" description="Basic and acidic residues" evidence="1">
    <location>
        <begin position="44"/>
        <end position="55"/>
    </location>
</feature>
<evidence type="ECO:0000313" key="4">
    <source>
        <dbReference type="Proteomes" id="UP000001935"/>
    </source>
</evidence>
<gene>
    <name evidence="3" type="ordered locus">Adeh_3325</name>
</gene>
<feature type="chain" id="PRO_5004210088" description="Outer membrane beta-barrel domain-containing protein" evidence="2">
    <location>
        <begin position="28"/>
        <end position="291"/>
    </location>
</feature>
<dbReference type="STRING" id="290397.Adeh_3325"/>
<sequence length="291" mass="31702">MYVGRHRMRKHLAYAWLLVVAVPLSGAAQDLPGLDLSQPPPPAKDADPVRTDDLPPPKPATPPPSQGAAKAEPAPVLPFSEKDVALGDKVKAVQRKGFMKRGRFEIAPMFSATVNDAFYQKLGVGLRLAYSVHDSFAIAVRGACYREDWGCGTSLRTDNVREGKLAFQSQLLTSDLYGQAMLAGVWSPIYGKAAFLNQSIIHFDLFLTAGFGAVWTATSVAPRNEGPHLATDLGGGVRFYPREWMAFELGLLATLYPDQPVASVPSTLQKVFTANVGFSFFFPTTFEYVHP</sequence>
<evidence type="ECO:0000256" key="2">
    <source>
        <dbReference type="SAM" id="SignalP"/>
    </source>
</evidence>
<dbReference type="eggNOG" id="ENOG502ZE9Y">
    <property type="taxonomic scope" value="Bacteria"/>
</dbReference>
<protein>
    <recommendedName>
        <fullName evidence="5">Outer membrane beta-barrel domain-containing protein</fullName>
    </recommendedName>
</protein>
<dbReference type="EMBL" id="CP000251">
    <property type="protein sequence ID" value="ABC83092.1"/>
    <property type="molecule type" value="Genomic_DNA"/>
</dbReference>
<dbReference type="NCBIfam" id="TIGR04565">
    <property type="entry name" value="OMP_myx_plus"/>
    <property type="match status" value="1"/>
</dbReference>
<dbReference type="KEGG" id="ade:Adeh_3325"/>
<accession>Q2IET5</accession>
<feature type="compositionally biased region" description="Pro residues" evidence="1">
    <location>
        <begin position="56"/>
        <end position="65"/>
    </location>
</feature>
<name>Q2IET5_ANADE</name>
<evidence type="ECO:0000313" key="3">
    <source>
        <dbReference type="EMBL" id="ABC83092.1"/>
    </source>
</evidence>
<feature type="region of interest" description="Disordered" evidence="1">
    <location>
        <begin position="32"/>
        <end position="73"/>
    </location>
</feature>